<evidence type="ECO:0000313" key="1">
    <source>
        <dbReference type="EMBL" id="CCI10325.1"/>
    </source>
</evidence>
<organism evidence="1 2">
    <name type="scientific">Albugo candida</name>
    <dbReference type="NCBI Taxonomy" id="65357"/>
    <lineage>
        <taxon>Eukaryota</taxon>
        <taxon>Sar</taxon>
        <taxon>Stramenopiles</taxon>
        <taxon>Oomycota</taxon>
        <taxon>Peronosporomycetes</taxon>
        <taxon>Albuginales</taxon>
        <taxon>Albuginaceae</taxon>
        <taxon>Albugo</taxon>
    </lineage>
</organism>
<dbReference type="InParanoid" id="A0A024FTA1"/>
<keyword evidence="2" id="KW-1185">Reference proteome</keyword>
<protein>
    <submittedName>
        <fullName evidence="1">Uncharacterized protein</fullName>
    </submittedName>
</protein>
<sequence length="125" mass="14196">MCTSLCKLVASFKFGSSGSAFYPMLSTHHLRPDETTRYKLGMLIRPSISFPAASWNALREWTVINAGEDRFTQSKKKEIRLAISLSYWISIIGTMSCKAIEIYAMGDLPQRINAYQDLVKLYLFS</sequence>
<accession>A0A024FTA1</accession>
<name>A0A024FTA1_9STRA</name>
<comment type="caution">
    <text evidence="1">The sequence shown here is derived from an EMBL/GenBank/DDBJ whole genome shotgun (WGS) entry which is preliminary data.</text>
</comment>
<gene>
    <name evidence="1" type="ORF">BN9_094510</name>
</gene>
<dbReference type="Proteomes" id="UP000053237">
    <property type="component" value="Unassembled WGS sequence"/>
</dbReference>
<reference evidence="1 2" key="1">
    <citation type="submission" date="2012-05" db="EMBL/GenBank/DDBJ databases">
        <title>Recombination and specialization in a pathogen metapopulation.</title>
        <authorList>
            <person name="Gardiner A."/>
            <person name="Kemen E."/>
            <person name="Schultz-Larsen T."/>
            <person name="MacLean D."/>
            <person name="Van Oosterhout C."/>
            <person name="Jones J.D.G."/>
        </authorList>
    </citation>
    <scope>NUCLEOTIDE SEQUENCE [LARGE SCALE GENOMIC DNA]</scope>
    <source>
        <strain evidence="1 2">Ac Nc2</strain>
    </source>
</reference>
<evidence type="ECO:0000313" key="2">
    <source>
        <dbReference type="Proteomes" id="UP000053237"/>
    </source>
</evidence>
<dbReference type="EMBL" id="CAIX01000220">
    <property type="protein sequence ID" value="CCI10325.1"/>
    <property type="molecule type" value="Genomic_DNA"/>
</dbReference>
<proteinExistence type="predicted"/>
<dbReference type="AlphaFoldDB" id="A0A024FTA1"/>